<evidence type="ECO:0000313" key="1">
    <source>
        <dbReference type="EMBL" id="KAI4388368.1"/>
    </source>
</evidence>
<proteinExistence type="predicted"/>
<evidence type="ECO:0000313" key="2">
    <source>
        <dbReference type="Proteomes" id="UP001057402"/>
    </source>
</evidence>
<dbReference type="EMBL" id="CM042880">
    <property type="protein sequence ID" value="KAI4388368.1"/>
    <property type="molecule type" value="Genomic_DNA"/>
</dbReference>
<sequence length="66" mass="7796">MFLAEMHGTFDVDEHWSKYSWRWTSQLARHAQDVVDGRKPLVGRPQTRDRAQLIPSKQHGIRRSSH</sequence>
<comment type="caution">
    <text evidence="1">The sequence shown here is derived from an EMBL/GenBank/DDBJ whole genome shotgun (WGS) entry which is preliminary data.</text>
</comment>
<accession>A0ACB9SFV5</accession>
<dbReference type="Proteomes" id="UP001057402">
    <property type="component" value="Chromosome 1"/>
</dbReference>
<protein>
    <submittedName>
        <fullName evidence="1">Uncharacterized protein</fullName>
    </submittedName>
</protein>
<name>A0ACB9SFV5_9MYRT</name>
<reference evidence="2" key="1">
    <citation type="journal article" date="2023" name="Front. Plant Sci.">
        <title>Chromosomal-level genome assembly of Melastoma candidum provides insights into trichome evolution.</title>
        <authorList>
            <person name="Zhong Y."/>
            <person name="Wu W."/>
            <person name="Sun C."/>
            <person name="Zou P."/>
            <person name="Liu Y."/>
            <person name="Dai S."/>
            <person name="Zhou R."/>
        </authorList>
    </citation>
    <scope>NUCLEOTIDE SEQUENCE [LARGE SCALE GENOMIC DNA]</scope>
</reference>
<keyword evidence="2" id="KW-1185">Reference proteome</keyword>
<organism evidence="1 2">
    <name type="scientific">Melastoma candidum</name>
    <dbReference type="NCBI Taxonomy" id="119954"/>
    <lineage>
        <taxon>Eukaryota</taxon>
        <taxon>Viridiplantae</taxon>
        <taxon>Streptophyta</taxon>
        <taxon>Embryophyta</taxon>
        <taxon>Tracheophyta</taxon>
        <taxon>Spermatophyta</taxon>
        <taxon>Magnoliopsida</taxon>
        <taxon>eudicotyledons</taxon>
        <taxon>Gunneridae</taxon>
        <taxon>Pentapetalae</taxon>
        <taxon>rosids</taxon>
        <taxon>malvids</taxon>
        <taxon>Myrtales</taxon>
        <taxon>Melastomataceae</taxon>
        <taxon>Melastomatoideae</taxon>
        <taxon>Melastomateae</taxon>
        <taxon>Melastoma</taxon>
    </lineage>
</organism>
<gene>
    <name evidence="1" type="ORF">MLD38_000702</name>
</gene>